<dbReference type="RefSeq" id="WP_305930468.1">
    <property type="nucleotide sequence ID" value="NZ_JAVAIL010000003.1"/>
</dbReference>
<evidence type="ECO:0000313" key="2">
    <source>
        <dbReference type="Proteomes" id="UP001235664"/>
    </source>
</evidence>
<evidence type="ECO:0000313" key="1">
    <source>
        <dbReference type="EMBL" id="MDP4540342.1"/>
    </source>
</evidence>
<dbReference type="Proteomes" id="UP001235664">
    <property type="component" value="Unassembled WGS sequence"/>
</dbReference>
<gene>
    <name evidence="1" type="ORF">Q9K01_11955</name>
</gene>
<accession>A0ABT9HAJ6</accession>
<proteinExistence type="predicted"/>
<sequence>MPPEQTTSVNGTDDNVLAAVAGILPKLPNVRAEDPDRFAQAARALVETRAQAGWPSEADADVAAFVMVDRPREYAARFPSDAIMDPIATQEPLLGRLFLMNRDCSAGRGLTLPCAPGNLLDWLSENGLGDLPVAVAYRTTSTMTVRREGVEDLIRPHKIRDRPPAATVEELLDALNHFHLSGLLTPTCCVPGVWEPKRAAKYVPGSQPERSIQDALALALGMWFQGLVRVGVEDRTNIGRIDVRLLKPSAEGQLAYWAIVELKVIKAFANAKGKAKAAAVSRTVNVDAIQKGLRQTWAYQSNRESEEGLLEIFDLREDKSEDLMADGDVVKLLGELAPVPRYTVRPLFGSSEHARIAGFSGV</sequence>
<protein>
    <submittedName>
        <fullName evidence="1">Uncharacterized protein</fullName>
    </submittedName>
</protein>
<comment type="caution">
    <text evidence="1">The sequence shown here is derived from an EMBL/GenBank/DDBJ whole genome shotgun (WGS) entry which is preliminary data.</text>
</comment>
<name>A0ABT9HAJ6_9SPHN</name>
<keyword evidence="2" id="KW-1185">Reference proteome</keyword>
<organism evidence="1 2">
    <name type="scientific">Qipengyuania benthica</name>
    <dbReference type="NCBI Taxonomy" id="3067651"/>
    <lineage>
        <taxon>Bacteria</taxon>
        <taxon>Pseudomonadati</taxon>
        <taxon>Pseudomonadota</taxon>
        <taxon>Alphaproteobacteria</taxon>
        <taxon>Sphingomonadales</taxon>
        <taxon>Erythrobacteraceae</taxon>
        <taxon>Qipengyuania</taxon>
    </lineage>
</organism>
<reference evidence="1 2" key="1">
    <citation type="submission" date="2023-08" db="EMBL/GenBank/DDBJ databases">
        <title>genomic of DY56.</title>
        <authorList>
            <person name="Wang Y."/>
        </authorList>
    </citation>
    <scope>NUCLEOTIDE SEQUENCE [LARGE SCALE GENOMIC DNA]</scope>
    <source>
        <strain evidence="1 2">DY56-A-20</strain>
    </source>
</reference>
<dbReference type="EMBL" id="JAVAIL010000003">
    <property type="protein sequence ID" value="MDP4540342.1"/>
    <property type="molecule type" value="Genomic_DNA"/>
</dbReference>